<evidence type="ECO:0000256" key="1">
    <source>
        <dbReference type="SAM" id="MobiDB-lite"/>
    </source>
</evidence>
<feature type="non-terminal residue" evidence="2">
    <location>
        <position position="169"/>
    </location>
</feature>
<dbReference type="EMBL" id="JABANO010005431">
    <property type="protein sequence ID" value="KAF4753530.1"/>
    <property type="molecule type" value="Genomic_DNA"/>
</dbReference>
<feature type="compositionally biased region" description="Low complexity" evidence="1">
    <location>
        <begin position="155"/>
        <end position="169"/>
    </location>
</feature>
<gene>
    <name evidence="2" type="ORF">FOZ63_005103</name>
</gene>
<evidence type="ECO:0000313" key="2">
    <source>
        <dbReference type="EMBL" id="KAF4753530.1"/>
    </source>
</evidence>
<proteinExistence type="predicted"/>
<feature type="compositionally biased region" description="Low complexity" evidence="1">
    <location>
        <begin position="119"/>
        <end position="128"/>
    </location>
</feature>
<reference evidence="2 3" key="1">
    <citation type="submission" date="2020-04" db="EMBL/GenBank/DDBJ databases">
        <title>Perkinsus olseni comparative genomics.</title>
        <authorList>
            <person name="Bogema D.R."/>
        </authorList>
    </citation>
    <scope>NUCLEOTIDE SEQUENCE [LARGE SCALE GENOMIC DNA]</scope>
    <source>
        <strain evidence="2 3">ATCC PRA-207</strain>
    </source>
</reference>
<keyword evidence="3" id="KW-1185">Reference proteome</keyword>
<feature type="compositionally biased region" description="Low complexity" evidence="1">
    <location>
        <begin position="99"/>
        <end position="110"/>
    </location>
</feature>
<dbReference type="AlphaFoldDB" id="A0A7J6U9L0"/>
<dbReference type="Proteomes" id="UP000553632">
    <property type="component" value="Unassembled WGS sequence"/>
</dbReference>
<organism evidence="2 3">
    <name type="scientific">Perkinsus olseni</name>
    <name type="common">Perkinsus atlanticus</name>
    <dbReference type="NCBI Taxonomy" id="32597"/>
    <lineage>
        <taxon>Eukaryota</taxon>
        <taxon>Sar</taxon>
        <taxon>Alveolata</taxon>
        <taxon>Perkinsozoa</taxon>
        <taxon>Perkinsea</taxon>
        <taxon>Perkinsida</taxon>
        <taxon>Perkinsidae</taxon>
        <taxon>Perkinsus</taxon>
    </lineage>
</organism>
<evidence type="ECO:0000313" key="3">
    <source>
        <dbReference type="Proteomes" id="UP000553632"/>
    </source>
</evidence>
<name>A0A7J6U9L0_PEROL</name>
<feature type="region of interest" description="Disordered" evidence="1">
    <location>
        <begin position="94"/>
        <end position="169"/>
    </location>
</feature>
<accession>A0A7J6U9L0</accession>
<sequence>MPKRLPTYYIYNTIQEEEGEKEDDEARRLYDELRDWITKNGVGSTNNEVVMLIWDTNEPNKEMEYGKALQYYASSLPSSSLHVYVCKSCKEAVIPNEDNTTTTTPTNPTNSVSAEDYDQQQQKQQQKQRCVSSSPIATPPLLSSSPQPIVIFMGDTTTTTATTTDSTSS</sequence>
<protein>
    <submittedName>
        <fullName evidence="2">Uncharacterized protein</fullName>
    </submittedName>
</protein>
<comment type="caution">
    <text evidence="2">The sequence shown here is derived from an EMBL/GenBank/DDBJ whole genome shotgun (WGS) entry which is preliminary data.</text>
</comment>
<feature type="compositionally biased region" description="Polar residues" evidence="1">
    <location>
        <begin position="129"/>
        <end position="147"/>
    </location>
</feature>